<sequence length="206" mass="22116">VAGFLARSKCELRESITAVAGCACCERGCCFRSCCGWVRPRPARLCECVAKAERAYVWCGLHQCRVVVCGTGRRCPCLVGYPFLVGVCVVLAVLGLVCLGAVVRCALCSAQLASLLELSRCFVCRVAPLVERCDTCLWLLSALCWLVVDSGEVLPEFFSAGSGGGEVFPRTLLCSFLVVAALPSRLRCIAWLLCSGSVFQNCLLLS</sequence>
<proteinExistence type="predicted"/>
<feature type="non-terminal residue" evidence="2">
    <location>
        <position position="1"/>
    </location>
</feature>
<dbReference type="AlphaFoldDB" id="A0A843V4X5"/>
<feature type="transmembrane region" description="Helical" evidence="1">
    <location>
        <begin position="83"/>
        <end position="103"/>
    </location>
</feature>
<keyword evidence="1" id="KW-1133">Transmembrane helix</keyword>
<gene>
    <name evidence="2" type="ORF">Taro_022289</name>
</gene>
<evidence type="ECO:0000313" key="2">
    <source>
        <dbReference type="EMBL" id="MQL89707.1"/>
    </source>
</evidence>
<dbReference type="Proteomes" id="UP000652761">
    <property type="component" value="Unassembled WGS sequence"/>
</dbReference>
<evidence type="ECO:0000313" key="3">
    <source>
        <dbReference type="Proteomes" id="UP000652761"/>
    </source>
</evidence>
<organism evidence="2 3">
    <name type="scientific">Colocasia esculenta</name>
    <name type="common">Wild taro</name>
    <name type="synonym">Arum esculentum</name>
    <dbReference type="NCBI Taxonomy" id="4460"/>
    <lineage>
        <taxon>Eukaryota</taxon>
        <taxon>Viridiplantae</taxon>
        <taxon>Streptophyta</taxon>
        <taxon>Embryophyta</taxon>
        <taxon>Tracheophyta</taxon>
        <taxon>Spermatophyta</taxon>
        <taxon>Magnoliopsida</taxon>
        <taxon>Liliopsida</taxon>
        <taxon>Araceae</taxon>
        <taxon>Aroideae</taxon>
        <taxon>Colocasieae</taxon>
        <taxon>Colocasia</taxon>
    </lineage>
</organism>
<dbReference type="EMBL" id="NMUH01001171">
    <property type="protein sequence ID" value="MQL89707.1"/>
    <property type="molecule type" value="Genomic_DNA"/>
</dbReference>
<keyword evidence="3" id="KW-1185">Reference proteome</keyword>
<accession>A0A843V4X5</accession>
<protein>
    <submittedName>
        <fullName evidence="2">Uncharacterized protein</fullName>
    </submittedName>
</protein>
<name>A0A843V4X5_COLES</name>
<keyword evidence="1" id="KW-0472">Membrane</keyword>
<evidence type="ECO:0000256" key="1">
    <source>
        <dbReference type="SAM" id="Phobius"/>
    </source>
</evidence>
<comment type="caution">
    <text evidence="2">The sequence shown here is derived from an EMBL/GenBank/DDBJ whole genome shotgun (WGS) entry which is preliminary data.</text>
</comment>
<reference evidence="2" key="1">
    <citation type="submission" date="2017-07" db="EMBL/GenBank/DDBJ databases">
        <title>Taro Niue Genome Assembly and Annotation.</title>
        <authorList>
            <person name="Atibalentja N."/>
            <person name="Keating K."/>
            <person name="Fields C.J."/>
        </authorList>
    </citation>
    <scope>NUCLEOTIDE SEQUENCE</scope>
    <source>
        <strain evidence="2">Niue_2</strain>
        <tissue evidence="2">Leaf</tissue>
    </source>
</reference>
<keyword evidence="1" id="KW-0812">Transmembrane</keyword>